<feature type="transmembrane region" description="Helical" evidence="6">
    <location>
        <begin position="281"/>
        <end position="298"/>
    </location>
</feature>
<dbReference type="Pfam" id="PF07690">
    <property type="entry name" value="MFS_1"/>
    <property type="match status" value="1"/>
</dbReference>
<keyword evidence="5 6" id="KW-0472">Membrane</keyword>
<comment type="caution">
    <text evidence="8">The sequence shown here is derived from an EMBL/GenBank/DDBJ whole genome shotgun (WGS) entry which is preliminary data.</text>
</comment>
<dbReference type="OMA" id="CIRKIDW"/>
<feature type="domain" description="Major facilitator superfamily (MFS) profile" evidence="7">
    <location>
        <begin position="48"/>
        <end position="469"/>
    </location>
</feature>
<feature type="transmembrane region" description="Helical" evidence="6">
    <location>
        <begin position="345"/>
        <end position="366"/>
    </location>
</feature>
<feature type="transmembrane region" description="Helical" evidence="6">
    <location>
        <begin position="114"/>
        <end position="133"/>
    </location>
</feature>
<dbReference type="Gene3D" id="1.20.1250.20">
    <property type="entry name" value="MFS general substrate transporter like domains"/>
    <property type="match status" value="2"/>
</dbReference>
<dbReference type="EMBL" id="LSBI01000012">
    <property type="protein sequence ID" value="OAQ77925.1"/>
    <property type="molecule type" value="Genomic_DNA"/>
</dbReference>
<evidence type="ECO:0000313" key="8">
    <source>
        <dbReference type="EMBL" id="OAQ77925.1"/>
    </source>
</evidence>
<sequence>MSKENVSHLEKSAPTSAVTDLSAEDQAFLDSVSAKQEAKIYQKLDWRLVPALSILYLLAIIDRANIGNAKIEGLEKSLGMSGTDYNVALALFFISYVIFDIPSNYILSKFKKPSIYIGSLVICWGIVMTFTGVVRNFGGLCATRFLLGVFEAGFFPGANYIVGQWYPPHKTQTRIAIFYTASAASGAFSGLLAYLIAKMNGAGGYEGWRWIFILEGIASVVAGFASLFLLPDSPALSHKWLAPDEIRFLELNHIKYRGRSAGTSHKVEAQTLWKVIKDWQLYFLGMVFMSNTVPNYALKFTMPQIIQNMGFTSSNAQLLTIPPYTVGAISGLVASLFADRLKWRMPFLVGAQVTLIVAYAILVAKAEHIKSNVPLCYFAVHLACAGLYPIPPGVSAWTVNNLGPQKRAMGVGLMVMIGSVGGVIGSFIYLDREKPKYPTGFGTSLAIAGAGVVSSLILEVTYWRINKRRAKTSEDEVRAKYSAEELEQMDDRSPLFRYNL</sequence>
<dbReference type="Proteomes" id="UP000078340">
    <property type="component" value="Unassembled WGS sequence"/>
</dbReference>
<dbReference type="PANTHER" id="PTHR43791:SF54">
    <property type="entry name" value="MAJOR FACILITATOR SUPERFAMILY (MFS) PROFILE DOMAIN-CONTAINING PROTEIN-RELATED"/>
    <property type="match status" value="1"/>
</dbReference>
<evidence type="ECO:0000256" key="1">
    <source>
        <dbReference type="ARBA" id="ARBA00004141"/>
    </source>
</evidence>
<feature type="transmembrane region" description="Helical" evidence="6">
    <location>
        <begin position="411"/>
        <end position="430"/>
    </location>
</feature>
<evidence type="ECO:0000256" key="6">
    <source>
        <dbReference type="SAM" id="Phobius"/>
    </source>
</evidence>
<reference evidence="10 12" key="2">
    <citation type="journal article" date="2016" name="Front. Microbiol.">
        <title>Genome and transcriptome sequences reveal the specific parasitism of the nematophagous Purpureocillium lilacinum 36-1.</title>
        <authorList>
            <person name="Xie J."/>
            <person name="Li S."/>
            <person name="Mo C."/>
            <person name="Xiao X."/>
            <person name="Peng D."/>
            <person name="Wang G."/>
            <person name="Xiao Y."/>
        </authorList>
    </citation>
    <scope>NUCLEOTIDE SEQUENCE [LARGE SCALE GENOMIC DNA]</scope>
    <source>
        <strain evidence="10 12">36-1</strain>
    </source>
</reference>
<evidence type="ECO:0000256" key="4">
    <source>
        <dbReference type="ARBA" id="ARBA00022989"/>
    </source>
</evidence>
<feature type="transmembrane region" description="Helical" evidence="6">
    <location>
        <begin position="378"/>
        <end position="399"/>
    </location>
</feature>
<keyword evidence="2" id="KW-0813">Transport</keyword>
<feature type="transmembrane region" description="Helical" evidence="6">
    <location>
        <begin position="318"/>
        <end position="338"/>
    </location>
</feature>
<dbReference type="EMBL" id="LCWV01000007">
    <property type="protein sequence ID" value="PWI71804.1"/>
    <property type="molecule type" value="Genomic_DNA"/>
</dbReference>
<dbReference type="AlphaFoldDB" id="A0A179GJ85"/>
<feature type="transmembrane region" description="Helical" evidence="6">
    <location>
        <begin position="86"/>
        <end position="107"/>
    </location>
</feature>
<keyword evidence="3 6" id="KW-0812">Transmembrane</keyword>
<feature type="transmembrane region" description="Helical" evidence="6">
    <location>
        <begin position="145"/>
        <end position="163"/>
    </location>
</feature>
<dbReference type="FunFam" id="1.20.1250.20:FF:000364">
    <property type="entry name" value="MFS general substrate transporter"/>
    <property type="match status" value="1"/>
</dbReference>
<feature type="transmembrane region" description="Helical" evidence="6">
    <location>
        <begin position="208"/>
        <end position="230"/>
    </location>
</feature>
<evidence type="ECO:0000256" key="2">
    <source>
        <dbReference type="ARBA" id="ARBA00022448"/>
    </source>
</evidence>
<proteinExistence type="predicted"/>
<dbReference type="InterPro" id="IPR011701">
    <property type="entry name" value="MFS"/>
</dbReference>
<dbReference type="InterPro" id="IPR036259">
    <property type="entry name" value="MFS_trans_sf"/>
</dbReference>
<dbReference type="Proteomes" id="UP000245956">
    <property type="component" value="Unassembled WGS sequence"/>
</dbReference>
<reference evidence="10" key="1">
    <citation type="submission" date="2015-05" db="EMBL/GenBank/DDBJ databases">
        <authorList>
            <person name="Wang D.B."/>
            <person name="Wang M."/>
        </authorList>
    </citation>
    <scope>NUCLEOTIDE SEQUENCE</scope>
    <source>
        <strain evidence="10">36-1</strain>
    </source>
</reference>
<dbReference type="OrthoDB" id="2962993at2759"/>
<organism evidence="8 11">
    <name type="scientific">Purpureocillium lilacinum</name>
    <name type="common">Paecilomyces lilacinus</name>
    <dbReference type="NCBI Taxonomy" id="33203"/>
    <lineage>
        <taxon>Eukaryota</taxon>
        <taxon>Fungi</taxon>
        <taxon>Dikarya</taxon>
        <taxon>Ascomycota</taxon>
        <taxon>Pezizomycotina</taxon>
        <taxon>Sordariomycetes</taxon>
        <taxon>Hypocreomycetidae</taxon>
        <taxon>Hypocreales</taxon>
        <taxon>Ophiocordycipitaceae</taxon>
        <taxon>Purpureocillium</taxon>
    </lineage>
</organism>
<dbReference type="PROSITE" id="PS50850">
    <property type="entry name" value="MFS"/>
    <property type="match status" value="1"/>
</dbReference>
<evidence type="ECO:0000313" key="10">
    <source>
        <dbReference type="EMBL" id="PWI71804.1"/>
    </source>
</evidence>
<dbReference type="SUPFAM" id="SSF103473">
    <property type="entry name" value="MFS general substrate transporter"/>
    <property type="match status" value="1"/>
</dbReference>
<feature type="transmembrane region" description="Helical" evidence="6">
    <location>
        <begin position="442"/>
        <end position="463"/>
    </location>
</feature>
<dbReference type="GO" id="GO:0022857">
    <property type="term" value="F:transmembrane transporter activity"/>
    <property type="evidence" value="ECO:0007669"/>
    <property type="project" value="InterPro"/>
</dbReference>
<dbReference type="FunFam" id="1.20.1250.20:FF:000034">
    <property type="entry name" value="MFS general substrate transporter"/>
    <property type="match status" value="1"/>
</dbReference>
<dbReference type="Proteomes" id="UP000078240">
    <property type="component" value="Unassembled WGS sequence"/>
</dbReference>
<evidence type="ECO:0000256" key="5">
    <source>
        <dbReference type="ARBA" id="ARBA00023136"/>
    </source>
</evidence>
<name>A0A179GJ85_PURLI</name>
<feature type="transmembrane region" description="Helical" evidence="6">
    <location>
        <begin position="48"/>
        <end position="66"/>
    </location>
</feature>
<dbReference type="PANTHER" id="PTHR43791">
    <property type="entry name" value="PERMEASE-RELATED"/>
    <property type="match status" value="1"/>
</dbReference>
<dbReference type="InterPro" id="IPR020846">
    <property type="entry name" value="MFS_dom"/>
</dbReference>
<evidence type="ECO:0000256" key="3">
    <source>
        <dbReference type="ARBA" id="ARBA00022692"/>
    </source>
</evidence>
<dbReference type="EMBL" id="LSBH01000001">
    <property type="protein sequence ID" value="OAQ87735.1"/>
    <property type="molecule type" value="Genomic_DNA"/>
</dbReference>
<evidence type="ECO:0000313" key="11">
    <source>
        <dbReference type="Proteomes" id="UP000078340"/>
    </source>
</evidence>
<evidence type="ECO:0000313" key="9">
    <source>
        <dbReference type="EMBL" id="OAQ87735.1"/>
    </source>
</evidence>
<reference evidence="8 11" key="3">
    <citation type="submission" date="2016-02" db="EMBL/GenBank/DDBJ databases">
        <title>Biosynthesis of antibiotic leucinostatins and their inhibition on Phytophthora in bio-control Purpureocillium lilacinum.</title>
        <authorList>
            <person name="Wang G."/>
            <person name="Liu Z."/>
            <person name="Lin R."/>
            <person name="Li E."/>
            <person name="Mao Z."/>
            <person name="Ling J."/>
            <person name="Yin W."/>
            <person name="Xie B."/>
        </authorList>
    </citation>
    <scope>NUCLEOTIDE SEQUENCE [LARGE SCALE GENOMIC DNA]</scope>
    <source>
        <strain evidence="9">PLBJ-1</strain>
        <strain evidence="8">PLFJ-1</strain>
    </source>
</reference>
<gene>
    <name evidence="10" type="ORF">PCL_11898</name>
    <name evidence="9" type="ORF">VFPBJ_01776</name>
    <name evidence="8" type="ORF">VFPFJ_10292</name>
</gene>
<accession>A0A179GJ85</accession>
<protein>
    <submittedName>
        <fullName evidence="8">MFS transporter</fullName>
    </submittedName>
</protein>
<dbReference type="GO" id="GO:0016020">
    <property type="term" value="C:membrane"/>
    <property type="evidence" value="ECO:0007669"/>
    <property type="project" value="UniProtKB-SubCell"/>
</dbReference>
<evidence type="ECO:0000259" key="7">
    <source>
        <dbReference type="PROSITE" id="PS50850"/>
    </source>
</evidence>
<dbReference type="KEGG" id="plj:28892409"/>
<keyword evidence="4 6" id="KW-1133">Transmembrane helix</keyword>
<evidence type="ECO:0000313" key="12">
    <source>
        <dbReference type="Proteomes" id="UP000245956"/>
    </source>
</evidence>
<dbReference type="GeneID" id="28892409"/>
<feature type="transmembrane region" description="Helical" evidence="6">
    <location>
        <begin position="175"/>
        <end position="196"/>
    </location>
</feature>
<comment type="subcellular location">
    <subcellularLocation>
        <location evidence="1">Membrane</location>
        <topology evidence="1">Multi-pass membrane protein</topology>
    </subcellularLocation>
</comment>